<protein>
    <submittedName>
        <fullName evidence="1">Uncharacterized protein</fullName>
    </submittedName>
</protein>
<evidence type="ECO:0000313" key="2">
    <source>
        <dbReference type="Proteomes" id="UP000243342"/>
    </source>
</evidence>
<proteinExistence type="predicted"/>
<dbReference type="Proteomes" id="UP000243342">
    <property type="component" value="Unassembled WGS sequence"/>
</dbReference>
<evidence type="ECO:0000313" key="1">
    <source>
        <dbReference type="EMBL" id="OIV37379.1"/>
    </source>
</evidence>
<gene>
    <name evidence="1" type="ORF">BIV57_11215</name>
</gene>
<dbReference type="RefSeq" id="WP_139275602.1">
    <property type="nucleotide sequence ID" value="NZ_MLCF01000054.1"/>
</dbReference>
<dbReference type="AlphaFoldDB" id="A0A1J7BFC1"/>
<dbReference type="EMBL" id="MLCF01000054">
    <property type="protein sequence ID" value="OIV37379.1"/>
    <property type="molecule type" value="Genomic_DNA"/>
</dbReference>
<reference evidence="1 2" key="1">
    <citation type="submission" date="2016-10" db="EMBL/GenBank/DDBJ databases">
        <title>Genome sequence of Streptomyces gilvigriseus MUSC 26.</title>
        <authorList>
            <person name="Lee L.-H."/>
            <person name="Ser H.-L."/>
        </authorList>
    </citation>
    <scope>NUCLEOTIDE SEQUENCE [LARGE SCALE GENOMIC DNA]</scope>
    <source>
        <strain evidence="1 2">MUSC 26</strain>
    </source>
</reference>
<comment type="caution">
    <text evidence="1">The sequence shown here is derived from an EMBL/GenBank/DDBJ whole genome shotgun (WGS) entry which is preliminary data.</text>
</comment>
<sequence>MTCRRLRGGVEEGLAGLKIARAADDGSLWLAIAADLDRDTLVLARHVARHLPWWKRWLWQARHRRTLHQQIHRPIGAVPQRADAQQPTGVQL</sequence>
<keyword evidence="2" id="KW-1185">Reference proteome</keyword>
<organism evidence="1 2">
    <name type="scientific">Mangrovactinospora gilvigrisea</name>
    <dbReference type="NCBI Taxonomy" id="1428644"/>
    <lineage>
        <taxon>Bacteria</taxon>
        <taxon>Bacillati</taxon>
        <taxon>Actinomycetota</taxon>
        <taxon>Actinomycetes</taxon>
        <taxon>Kitasatosporales</taxon>
        <taxon>Streptomycetaceae</taxon>
        <taxon>Mangrovactinospora</taxon>
    </lineage>
</organism>
<accession>A0A1J7BFC1</accession>
<name>A0A1J7BFC1_9ACTN</name>
<dbReference type="STRING" id="1428644.BIV57_11215"/>